<keyword evidence="6" id="KW-0460">Magnesium</keyword>
<dbReference type="FunFam" id="3.30.300.30:FF:000007">
    <property type="entry name" value="4-coumarate--CoA ligase 2"/>
    <property type="match status" value="1"/>
</dbReference>
<dbReference type="PANTHER" id="PTHR24096">
    <property type="entry name" value="LONG-CHAIN-FATTY-ACID--COA LIGASE"/>
    <property type="match status" value="1"/>
</dbReference>
<evidence type="ECO:0000256" key="1">
    <source>
        <dbReference type="ARBA" id="ARBA00001946"/>
    </source>
</evidence>
<name>A0ABC8KF82_ERUVS</name>
<dbReference type="InterPro" id="IPR000873">
    <property type="entry name" value="AMP-dep_synth/lig_dom"/>
</dbReference>
<dbReference type="FunFam" id="3.40.50.12780:FF:000003">
    <property type="entry name" value="Long-chain-fatty-acid--CoA ligase FadD"/>
    <property type="match status" value="2"/>
</dbReference>
<feature type="domain" description="AMP-dependent synthetase/ligase" evidence="8">
    <location>
        <begin position="526"/>
        <end position="891"/>
    </location>
</feature>
<dbReference type="GO" id="GO:0005524">
    <property type="term" value="F:ATP binding"/>
    <property type="evidence" value="ECO:0007669"/>
    <property type="project" value="UniProtKB-KW"/>
</dbReference>
<gene>
    <name evidence="10" type="ORF">ERUC_LOCUS23138</name>
</gene>
<feature type="transmembrane region" description="Helical" evidence="7">
    <location>
        <begin position="252"/>
        <end position="274"/>
    </location>
</feature>
<keyword evidence="11" id="KW-1185">Reference proteome</keyword>
<dbReference type="InterPro" id="IPR045851">
    <property type="entry name" value="AMP-bd_C_sf"/>
</dbReference>
<dbReference type="InterPro" id="IPR025110">
    <property type="entry name" value="AMP-bd_C"/>
</dbReference>
<dbReference type="GO" id="GO:0016874">
    <property type="term" value="F:ligase activity"/>
    <property type="evidence" value="ECO:0007669"/>
    <property type="project" value="UniProtKB-KW"/>
</dbReference>
<dbReference type="Gene3D" id="3.40.50.980">
    <property type="match status" value="2"/>
</dbReference>
<dbReference type="PANTHER" id="PTHR24096:SF374">
    <property type="entry name" value="4-COUMARATE--COA LIGASE-LIKE 2"/>
    <property type="match status" value="1"/>
</dbReference>
<evidence type="ECO:0000256" key="6">
    <source>
        <dbReference type="ARBA" id="ARBA00022842"/>
    </source>
</evidence>
<feature type="domain" description="AMP-binding enzyme C-terminal" evidence="9">
    <location>
        <begin position="463"/>
        <end position="524"/>
    </location>
</feature>
<keyword evidence="4" id="KW-0547">Nucleotide-binding</keyword>
<proteinExistence type="inferred from homology"/>
<dbReference type="InterPro" id="IPR042099">
    <property type="entry name" value="ANL_N_sf"/>
</dbReference>
<dbReference type="Gene3D" id="3.40.50.12780">
    <property type="entry name" value="N-terminal domain of ligase-like"/>
    <property type="match status" value="1"/>
</dbReference>
<evidence type="ECO:0000259" key="9">
    <source>
        <dbReference type="Pfam" id="PF13193"/>
    </source>
</evidence>
<evidence type="ECO:0000256" key="3">
    <source>
        <dbReference type="ARBA" id="ARBA00022598"/>
    </source>
</evidence>
<sequence>MTSTNIRSSSSSLIDPRSGFCNANATFYSKRNPLLLPANTSLDVTTFISSQPHRGTTAFIDAATGHRISFSELWTAVNRVADCLHHDVGVRRGDVVLILSPNSLSIPIVCLSVLSLGAVVTTANPLNTAGEIARQMADSNPVFAFTTPELAQKLAGSGISVVLERVGPTSGVRVVGYVREMMNMEPSSGTRVRDRVNHDDTAMLLYSSGTTGRSKGVITSHGNLIAHVARYIAEPWQPDQTFLCTVPMFHTFGLLNFVIATVALGSTVVILPRFKLQEMVAAAEKYRATSLILVPPILVAMINGSDAIKAKYDLSSVRTVRCGGAPLSKEVTEGFLEAYPTVDIFQGYALTESNGAGASVDTVEESRRYGAAGRLSSGVEARIVDLDTGRIMGVNQTGELWLKGPSIARGYFRNEEATKETINSEGWLKTGDLCYIDDDGFVFIVDRLKELIKYKGYQVPPAELEALLLSHPDILDAAVIPIPDKEAGQCPMAFVQCKPESHLSKKQVIDFISKQVAPYKRIRKPHGGTTAFVDAVTGRRLGFSELWLGVKRVASRLYSLGVRKGNVVIILSPNSILYPVVSLAVMSLGAVITTANPISTSGEISKQVADSLPVLAFTTGKLVSKLAAASDGSLPVVLMDEHNDGVKNAHGVKIVGSLEAMMTESEPSESRVRERVNQEDTAALLYSSGTTGTSKGVMITHRNLIALVHTYRVRFGLEQRTVCTIPMCHVFSFGGFVTSFIALGWTIVVLPKFVMSQLLSAVETHRPTHLTLVPPMVVALVNGAKEINSKYDLSSLHTVVAGGAPLSREVIEKFVKSYPNVRVLQGYGLTETTAIVATMFTKEETERYGSSGLLSPNVEVKIVDPDTGRLLGVGQTGELWLRSPTVMKGYYKNREATAVTIDSDGWLKTGDLCYIDSEGFVFVVDRLKELIKCNGYQVAPAELEAVLLAHPEIDDAAVIPIPDEKAGEYPMAYIVRKAGSNLSESEIMGFVAKQVSRYKKIRKVVFLGSIPKNPSGKILRRELRKLTTSKL</sequence>
<dbReference type="Proteomes" id="UP001642260">
    <property type="component" value="Unassembled WGS sequence"/>
</dbReference>
<dbReference type="InterPro" id="IPR020845">
    <property type="entry name" value="AMP-binding_CS"/>
</dbReference>
<dbReference type="Gene3D" id="2.30.38.10">
    <property type="entry name" value="Luciferase, Domain 3"/>
    <property type="match status" value="1"/>
</dbReference>
<accession>A0ABC8KF82</accession>
<evidence type="ECO:0000313" key="10">
    <source>
        <dbReference type="EMBL" id="CAH8357383.1"/>
    </source>
</evidence>
<organism evidence="10 11">
    <name type="scientific">Eruca vesicaria subsp. sativa</name>
    <name type="common">Garden rocket</name>
    <name type="synonym">Eruca sativa</name>
    <dbReference type="NCBI Taxonomy" id="29727"/>
    <lineage>
        <taxon>Eukaryota</taxon>
        <taxon>Viridiplantae</taxon>
        <taxon>Streptophyta</taxon>
        <taxon>Embryophyta</taxon>
        <taxon>Tracheophyta</taxon>
        <taxon>Spermatophyta</taxon>
        <taxon>Magnoliopsida</taxon>
        <taxon>eudicotyledons</taxon>
        <taxon>Gunneridae</taxon>
        <taxon>Pentapetalae</taxon>
        <taxon>rosids</taxon>
        <taxon>malvids</taxon>
        <taxon>Brassicales</taxon>
        <taxon>Brassicaceae</taxon>
        <taxon>Brassiceae</taxon>
        <taxon>Eruca</taxon>
    </lineage>
</organism>
<keyword evidence="7" id="KW-0812">Transmembrane</keyword>
<evidence type="ECO:0000256" key="7">
    <source>
        <dbReference type="SAM" id="Phobius"/>
    </source>
</evidence>
<evidence type="ECO:0008006" key="12">
    <source>
        <dbReference type="Google" id="ProtNLM"/>
    </source>
</evidence>
<evidence type="ECO:0000313" key="11">
    <source>
        <dbReference type="Proteomes" id="UP001642260"/>
    </source>
</evidence>
<dbReference type="SUPFAM" id="SSF56801">
    <property type="entry name" value="Acetyl-CoA synthetase-like"/>
    <property type="match status" value="2"/>
</dbReference>
<dbReference type="AlphaFoldDB" id="A0ABC8KF82"/>
<protein>
    <recommendedName>
        <fullName evidence="12">4-coumarate--CoA ligase</fullName>
    </recommendedName>
</protein>
<feature type="transmembrane region" description="Helical" evidence="7">
    <location>
        <begin position="730"/>
        <end position="750"/>
    </location>
</feature>
<comment type="caution">
    <text evidence="10">The sequence shown here is derived from an EMBL/GenBank/DDBJ whole genome shotgun (WGS) entry which is preliminary data.</text>
</comment>
<feature type="domain" description="AMP-binding enzyme C-terminal" evidence="9">
    <location>
        <begin position="942"/>
        <end position="1017"/>
    </location>
</feature>
<evidence type="ECO:0000259" key="8">
    <source>
        <dbReference type="Pfam" id="PF00501"/>
    </source>
</evidence>
<keyword evidence="7" id="KW-0472">Membrane</keyword>
<keyword evidence="7" id="KW-1133">Transmembrane helix</keyword>
<evidence type="ECO:0000256" key="5">
    <source>
        <dbReference type="ARBA" id="ARBA00022840"/>
    </source>
</evidence>
<dbReference type="EMBL" id="CAKOAT010230709">
    <property type="protein sequence ID" value="CAH8357383.1"/>
    <property type="molecule type" value="Genomic_DNA"/>
</dbReference>
<reference evidence="10 11" key="1">
    <citation type="submission" date="2022-03" db="EMBL/GenBank/DDBJ databases">
        <authorList>
            <person name="Macdonald S."/>
            <person name="Ahmed S."/>
            <person name="Newling K."/>
        </authorList>
    </citation>
    <scope>NUCLEOTIDE SEQUENCE [LARGE SCALE GENOMIC DNA]</scope>
</reference>
<evidence type="ECO:0000256" key="2">
    <source>
        <dbReference type="ARBA" id="ARBA00006432"/>
    </source>
</evidence>
<comment type="cofactor">
    <cofactor evidence="1">
        <name>Mg(2+)</name>
        <dbReference type="ChEBI" id="CHEBI:18420"/>
    </cofactor>
</comment>
<dbReference type="CDD" id="cd05904">
    <property type="entry name" value="4CL"/>
    <property type="match status" value="2"/>
</dbReference>
<dbReference type="Gene3D" id="3.30.300.30">
    <property type="match status" value="2"/>
</dbReference>
<dbReference type="Pfam" id="PF00501">
    <property type="entry name" value="AMP-binding"/>
    <property type="match status" value="2"/>
</dbReference>
<keyword evidence="3" id="KW-0436">Ligase</keyword>
<dbReference type="PROSITE" id="PS00455">
    <property type="entry name" value="AMP_BINDING"/>
    <property type="match status" value="2"/>
</dbReference>
<feature type="domain" description="AMP-dependent synthetase/ligase" evidence="8">
    <location>
        <begin position="53"/>
        <end position="412"/>
    </location>
</feature>
<keyword evidence="5" id="KW-0067">ATP-binding</keyword>
<comment type="similarity">
    <text evidence="2">Belongs to the ATP-dependent AMP-binding enzyme family.</text>
</comment>
<evidence type="ECO:0000256" key="4">
    <source>
        <dbReference type="ARBA" id="ARBA00022741"/>
    </source>
</evidence>
<dbReference type="Pfam" id="PF13193">
    <property type="entry name" value="AMP-binding_C"/>
    <property type="match status" value="2"/>
</dbReference>